<protein>
    <submittedName>
        <fullName evidence="1">Uncharacterized protein</fullName>
    </submittedName>
</protein>
<dbReference type="AlphaFoldDB" id="A0A0A9B6H5"/>
<sequence length="67" mass="7881">MIHWHFYRNAAKSYGFCNNSGIWASFRITLSKFLKLLWSNILEKTNIHPPHHYQHMNCPSSLNSGCM</sequence>
<proteinExistence type="predicted"/>
<name>A0A0A9B6H5_ARUDO</name>
<evidence type="ECO:0000313" key="1">
    <source>
        <dbReference type="EMBL" id="JAD54922.1"/>
    </source>
</evidence>
<dbReference type="EMBL" id="GBRH01242973">
    <property type="protein sequence ID" value="JAD54922.1"/>
    <property type="molecule type" value="Transcribed_RNA"/>
</dbReference>
<accession>A0A0A9B6H5</accession>
<reference evidence="1" key="2">
    <citation type="journal article" date="2015" name="Data Brief">
        <title>Shoot transcriptome of the giant reed, Arundo donax.</title>
        <authorList>
            <person name="Barrero R.A."/>
            <person name="Guerrero F.D."/>
            <person name="Moolhuijzen P."/>
            <person name="Goolsby J.A."/>
            <person name="Tidwell J."/>
            <person name="Bellgard S.E."/>
            <person name="Bellgard M.I."/>
        </authorList>
    </citation>
    <scope>NUCLEOTIDE SEQUENCE</scope>
    <source>
        <tissue evidence="1">Shoot tissue taken approximately 20 cm above the soil surface</tissue>
    </source>
</reference>
<reference evidence="1" key="1">
    <citation type="submission" date="2014-09" db="EMBL/GenBank/DDBJ databases">
        <authorList>
            <person name="Magalhaes I.L.F."/>
            <person name="Oliveira U."/>
            <person name="Santos F.R."/>
            <person name="Vidigal T.H.D.A."/>
            <person name="Brescovit A.D."/>
            <person name="Santos A.J."/>
        </authorList>
    </citation>
    <scope>NUCLEOTIDE SEQUENCE</scope>
    <source>
        <tissue evidence="1">Shoot tissue taken approximately 20 cm above the soil surface</tissue>
    </source>
</reference>
<organism evidence="1">
    <name type="scientific">Arundo donax</name>
    <name type="common">Giant reed</name>
    <name type="synonym">Donax arundinaceus</name>
    <dbReference type="NCBI Taxonomy" id="35708"/>
    <lineage>
        <taxon>Eukaryota</taxon>
        <taxon>Viridiplantae</taxon>
        <taxon>Streptophyta</taxon>
        <taxon>Embryophyta</taxon>
        <taxon>Tracheophyta</taxon>
        <taxon>Spermatophyta</taxon>
        <taxon>Magnoliopsida</taxon>
        <taxon>Liliopsida</taxon>
        <taxon>Poales</taxon>
        <taxon>Poaceae</taxon>
        <taxon>PACMAD clade</taxon>
        <taxon>Arundinoideae</taxon>
        <taxon>Arundineae</taxon>
        <taxon>Arundo</taxon>
    </lineage>
</organism>